<gene>
    <name evidence="1" type="ORF">SDC9_126648</name>
</gene>
<dbReference type="GO" id="GO:0006313">
    <property type="term" value="P:DNA transposition"/>
    <property type="evidence" value="ECO:0007669"/>
    <property type="project" value="InterPro"/>
</dbReference>
<dbReference type="EMBL" id="VSSQ01029466">
    <property type="protein sequence ID" value="MPM79609.1"/>
    <property type="molecule type" value="Genomic_DNA"/>
</dbReference>
<dbReference type="GO" id="GO:0003677">
    <property type="term" value="F:DNA binding"/>
    <property type="evidence" value="ECO:0007669"/>
    <property type="project" value="InterPro"/>
</dbReference>
<accession>A0A645CRT5</accession>
<name>A0A645CRT5_9ZZZZ</name>
<dbReference type="Gene3D" id="1.10.10.60">
    <property type="entry name" value="Homeodomain-like"/>
    <property type="match status" value="1"/>
</dbReference>
<comment type="caution">
    <text evidence="1">The sequence shown here is derived from an EMBL/GenBank/DDBJ whole genome shotgun (WGS) entry which is preliminary data.</text>
</comment>
<evidence type="ECO:0000313" key="1">
    <source>
        <dbReference type="EMBL" id="MPM79609.1"/>
    </source>
</evidence>
<evidence type="ECO:0008006" key="2">
    <source>
        <dbReference type="Google" id="ProtNLM"/>
    </source>
</evidence>
<dbReference type="SUPFAM" id="SSF46689">
    <property type="entry name" value="Homeodomain-like"/>
    <property type="match status" value="1"/>
</dbReference>
<dbReference type="InterPro" id="IPR009057">
    <property type="entry name" value="Homeodomain-like_sf"/>
</dbReference>
<dbReference type="AlphaFoldDB" id="A0A645CRT5"/>
<protein>
    <recommendedName>
        <fullName evidence="2">Transposase</fullName>
    </recommendedName>
</protein>
<dbReference type="GO" id="GO:0004803">
    <property type="term" value="F:transposase activity"/>
    <property type="evidence" value="ECO:0007669"/>
    <property type="project" value="InterPro"/>
</dbReference>
<sequence>MIVEAYNTGKPIKEICEEYGVTYVTVNNWVNKLQPKAKVSEKPIIKVSKETKVKDKETSTDADKDEILRLKKKMRESQWRMKY</sequence>
<organism evidence="1">
    <name type="scientific">bioreactor metagenome</name>
    <dbReference type="NCBI Taxonomy" id="1076179"/>
    <lineage>
        <taxon>unclassified sequences</taxon>
        <taxon>metagenomes</taxon>
        <taxon>ecological metagenomes</taxon>
    </lineage>
</organism>
<proteinExistence type="predicted"/>
<reference evidence="1" key="1">
    <citation type="submission" date="2019-08" db="EMBL/GenBank/DDBJ databases">
        <authorList>
            <person name="Kucharzyk K."/>
            <person name="Murdoch R.W."/>
            <person name="Higgins S."/>
            <person name="Loffler F."/>
        </authorList>
    </citation>
    <scope>NUCLEOTIDE SEQUENCE</scope>
</reference>